<dbReference type="FunFam" id="1.20.58.90:FF:000004">
    <property type="entry name" value="Syntaxin 10"/>
    <property type="match status" value="1"/>
</dbReference>
<keyword evidence="16" id="KW-1185">Reference proteome</keyword>
<evidence type="ECO:0000313" key="16">
    <source>
        <dbReference type="Proteomes" id="UP001182556"/>
    </source>
</evidence>
<dbReference type="GO" id="GO:0031090">
    <property type="term" value="C:organelle membrane"/>
    <property type="evidence" value="ECO:0007669"/>
    <property type="project" value="UniProtKB-ARBA"/>
</dbReference>
<dbReference type="SUPFAM" id="SSF58038">
    <property type="entry name" value="SNARE fusion complex"/>
    <property type="match status" value="1"/>
</dbReference>
<evidence type="ECO:0000256" key="10">
    <source>
        <dbReference type="ARBA" id="ARBA00073343"/>
    </source>
</evidence>
<evidence type="ECO:0000256" key="4">
    <source>
        <dbReference type="ARBA" id="ARBA00022927"/>
    </source>
</evidence>
<feature type="compositionally biased region" description="Basic and acidic residues" evidence="12">
    <location>
        <begin position="105"/>
        <end position="124"/>
    </location>
</feature>
<dbReference type="CDD" id="cd15851">
    <property type="entry name" value="SNARE_Syntaxin6"/>
    <property type="match status" value="1"/>
</dbReference>
<dbReference type="Proteomes" id="UP001182556">
    <property type="component" value="Unassembled WGS sequence"/>
</dbReference>
<dbReference type="EMBL" id="JAODAN010000002">
    <property type="protein sequence ID" value="KAK1926404.1"/>
    <property type="molecule type" value="Genomic_DNA"/>
</dbReference>
<accession>A0AAD9FUF6</accession>
<dbReference type="PROSITE" id="PS00914">
    <property type="entry name" value="SYNTAXIN"/>
    <property type="match status" value="1"/>
</dbReference>
<dbReference type="AlphaFoldDB" id="A0AAD9FUF6"/>
<gene>
    <name evidence="15" type="ORF">DB88DRAFT_481689</name>
</gene>
<keyword evidence="7 11" id="KW-0175">Coiled coil</keyword>
<evidence type="ECO:0000256" key="2">
    <source>
        <dbReference type="ARBA" id="ARBA00022448"/>
    </source>
</evidence>
<evidence type="ECO:0000259" key="14">
    <source>
        <dbReference type="PROSITE" id="PS50192"/>
    </source>
</evidence>
<comment type="similarity">
    <text evidence="1">Belongs to the syntaxin family.</text>
</comment>
<dbReference type="SMART" id="SM00397">
    <property type="entry name" value="t_SNARE"/>
    <property type="match status" value="1"/>
</dbReference>
<dbReference type="GO" id="GO:0005802">
    <property type="term" value="C:trans-Golgi network"/>
    <property type="evidence" value="ECO:0007669"/>
    <property type="project" value="UniProtKB-ARBA"/>
</dbReference>
<evidence type="ECO:0000256" key="9">
    <source>
        <dbReference type="ARBA" id="ARBA00037801"/>
    </source>
</evidence>
<feature type="domain" description="T-SNARE coiled-coil homology" evidence="14">
    <location>
        <begin position="148"/>
        <end position="210"/>
    </location>
</feature>
<evidence type="ECO:0000313" key="15">
    <source>
        <dbReference type="EMBL" id="KAK1926404.1"/>
    </source>
</evidence>
<dbReference type="InterPro" id="IPR010989">
    <property type="entry name" value="SNARE"/>
</dbReference>
<proteinExistence type="inferred from homology"/>
<dbReference type="SUPFAM" id="SSF47661">
    <property type="entry name" value="t-snare proteins"/>
    <property type="match status" value="1"/>
</dbReference>
<dbReference type="Pfam" id="PF05739">
    <property type="entry name" value="SNARE"/>
    <property type="match status" value="1"/>
</dbReference>
<dbReference type="PROSITE" id="PS50192">
    <property type="entry name" value="T_SNARE"/>
    <property type="match status" value="1"/>
</dbReference>
<evidence type="ECO:0000256" key="13">
    <source>
        <dbReference type="SAM" id="Phobius"/>
    </source>
</evidence>
<dbReference type="InterPro" id="IPR000727">
    <property type="entry name" value="T_SNARE_dom"/>
</dbReference>
<keyword evidence="8 13" id="KW-0472">Membrane</keyword>
<comment type="caution">
    <text evidence="15">The sequence shown here is derived from an EMBL/GenBank/DDBJ whole genome shotgun (WGS) entry which is preliminary data.</text>
</comment>
<dbReference type="InterPro" id="IPR006012">
    <property type="entry name" value="Syntaxin/epimorphin_CS"/>
</dbReference>
<keyword evidence="3 13" id="KW-0812">Transmembrane</keyword>
<evidence type="ECO:0000256" key="11">
    <source>
        <dbReference type="SAM" id="Coils"/>
    </source>
</evidence>
<dbReference type="GO" id="GO:0048193">
    <property type="term" value="P:Golgi vesicle transport"/>
    <property type="evidence" value="ECO:0007669"/>
    <property type="project" value="InterPro"/>
</dbReference>
<evidence type="ECO:0000256" key="7">
    <source>
        <dbReference type="ARBA" id="ARBA00023054"/>
    </source>
</evidence>
<evidence type="ECO:0000256" key="3">
    <source>
        <dbReference type="ARBA" id="ARBA00022692"/>
    </source>
</evidence>
<name>A0AAD9FUF6_PAPLA</name>
<evidence type="ECO:0000256" key="6">
    <source>
        <dbReference type="ARBA" id="ARBA00023034"/>
    </source>
</evidence>
<dbReference type="Gene3D" id="1.20.58.90">
    <property type="match status" value="1"/>
</dbReference>
<feature type="transmembrane region" description="Helical" evidence="13">
    <location>
        <begin position="220"/>
        <end position="239"/>
    </location>
</feature>
<feature type="region of interest" description="Disordered" evidence="12">
    <location>
        <begin position="105"/>
        <end position="142"/>
    </location>
</feature>
<dbReference type="InterPro" id="IPR015260">
    <property type="entry name" value="Syntaxin-6/10/61_N"/>
</dbReference>
<dbReference type="PANTHER" id="PTHR12791">
    <property type="entry name" value="GOLGI SNARE BET1-RELATED"/>
    <property type="match status" value="1"/>
</dbReference>
<reference evidence="15" key="1">
    <citation type="submission" date="2023-02" db="EMBL/GenBank/DDBJ databases">
        <title>Identification and recombinant expression of a fungal hydrolase from Papiliotrema laurentii that hydrolyzes apple cutin and clears colloidal polyester polyurethane.</title>
        <authorList>
            <consortium name="DOE Joint Genome Institute"/>
            <person name="Roman V.A."/>
            <person name="Bojanowski C."/>
            <person name="Crable B.R."/>
            <person name="Wagner D.N."/>
            <person name="Hung C.S."/>
            <person name="Nadeau L.J."/>
            <person name="Schratz L."/>
            <person name="Haridas S."/>
            <person name="Pangilinan J."/>
            <person name="Lipzen A."/>
            <person name="Na H."/>
            <person name="Yan M."/>
            <person name="Ng V."/>
            <person name="Grigoriev I.V."/>
            <person name="Spatafora J.W."/>
            <person name="Barlow D."/>
            <person name="Biffinger J."/>
            <person name="Kelley-Loughnane N."/>
            <person name="Varaljay V.A."/>
            <person name="Crookes-Goodson W.J."/>
        </authorList>
    </citation>
    <scope>NUCLEOTIDE SEQUENCE</scope>
    <source>
        <strain evidence="15">5307AH</strain>
    </source>
</reference>
<dbReference type="GO" id="GO:0006886">
    <property type="term" value="P:intracellular protein transport"/>
    <property type="evidence" value="ECO:0007669"/>
    <property type="project" value="InterPro"/>
</dbReference>
<evidence type="ECO:0000256" key="12">
    <source>
        <dbReference type="SAM" id="MobiDB-lite"/>
    </source>
</evidence>
<dbReference type="GO" id="GO:0005484">
    <property type="term" value="F:SNAP receptor activity"/>
    <property type="evidence" value="ECO:0007669"/>
    <property type="project" value="InterPro"/>
</dbReference>
<dbReference type="FunFam" id="1.20.5.110:FF:000006">
    <property type="entry name" value="Syntaxin 6"/>
    <property type="match status" value="1"/>
</dbReference>
<protein>
    <recommendedName>
        <fullName evidence="10">t-SNARE affecting a late Golgi compartment protein 1</fullName>
    </recommendedName>
</protein>
<dbReference type="CDD" id="cd21442">
    <property type="entry name" value="SNARE_NTD_STX6-like"/>
    <property type="match status" value="1"/>
</dbReference>
<evidence type="ECO:0000256" key="1">
    <source>
        <dbReference type="ARBA" id="ARBA00009063"/>
    </source>
</evidence>
<keyword evidence="4" id="KW-0653">Protein transport</keyword>
<keyword evidence="6" id="KW-0333">Golgi apparatus</keyword>
<evidence type="ECO:0000256" key="5">
    <source>
        <dbReference type="ARBA" id="ARBA00022989"/>
    </source>
</evidence>
<keyword evidence="5 13" id="KW-1133">Transmembrane helix</keyword>
<keyword evidence="2" id="KW-0813">Transport</keyword>
<dbReference type="Pfam" id="PF09177">
    <property type="entry name" value="STX6_10_61_N"/>
    <property type="match status" value="1"/>
</dbReference>
<feature type="coiled-coil region" evidence="11">
    <location>
        <begin position="10"/>
        <end position="69"/>
    </location>
</feature>
<dbReference type="Gene3D" id="1.20.5.110">
    <property type="match status" value="1"/>
</dbReference>
<comment type="subcellular location">
    <subcellularLocation>
        <location evidence="9">Golgi apparatus</location>
        <location evidence="9">trans-Golgi network membrane</location>
        <topology evidence="9">Single-pass type IV membrane protein</topology>
    </subcellularLocation>
</comment>
<sequence length="240" mass="27508">MSRDPYIDVKREVEQNLAATRDLLERYANDHVASSSNRSELEDELRGTLSLLEADLEDLDESVRIVESKGDRWGLGEDEVRKRRGFVQRVKRDVEGLRRKVLDKAGAKRDKGKGKEREPYRDLPDAEAGTLDDGDPEEQKRWEMEEQQTLVRRQDDTLGFISGTLSTLASQAGLIGHEVNEQSEMLDDLGNRVDHTDSKLRRVQRTMNDFIRRNEETKSGWCICILIFVLIVLLIAVIIT</sequence>
<evidence type="ECO:0000256" key="8">
    <source>
        <dbReference type="ARBA" id="ARBA00023136"/>
    </source>
</evidence>
<organism evidence="15 16">
    <name type="scientific">Papiliotrema laurentii</name>
    <name type="common">Cryptococcus laurentii</name>
    <dbReference type="NCBI Taxonomy" id="5418"/>
    <lineage>
        <taxon>Eukaryota</taxon>
        <taxon>Fungi</taxon>
        <taxon>Dikarya</taxon>
        <taxon>Basidiomycota</taxon>
        <taxon>Agaricomycotina</taxon>
        <taxon>Tremellomycetes</taxon>
        <taxon>Tremellales</taxon>
        <taxon>Rhynchogastremaceae</taxon>
        <taxon>Papiliotrema</taxon>
    </lineage>
</organism>